<organism evidence="2 3">
    <name type="scientific">Cellulomonas phragmiteti</name>
    <dbReference type="NCBI Taxonomy" id="478780"/>
    <lineage>
        <taxon>Bacteria</taxon>
        <taxon>Bacillati</taxon>
        <taxon>Actinomycetota</taxon>
        <taxon>Actinomycetes</taxon>
        <taxon>Micrococcales</taxon>
        <taxon>Cellulomonadaceae</taxon>
        <taxon>Cellulomonas</taxon>
    </lineage>
</organism>
<comment type="caution">
    <text evidence="2">The sequence shown here is derived from an EMBL/GenBank/DDBJ whole genome shotgun (WGS) entry which is preliminary data.</text>
</comment>
<evidence type="ECO:0000313" key="2">
    <source>
        <dbReference type="EMBL" id="GIG38651.1"/>
    </source>
</evidence>
<accession>A0ABQ4DH23</accession>
<gene>
    <name evidence="2" type="ORF">Cph01nite_04130</name>
</gene>
<name>A0ABQ4DH23_9CELL</name>
<protein>
    <submittedName>
        <fullName evidence="2">Uncharacterized protein</fullName>
    </submittedName>
</protein>
<dbReference type="EMBL" id="BONP01000002">
    <property type="protein sequence ID" value="GIG38651.1"/>
    <property type="molecule type" value="Genomic_DNA"/>
</dbReference>
<reference evidence="2 3" key="1">
    <citation type="submission" date="2021-01" db="EMBL/GenBank/DDBJ databases">
        <title>Whole genome shotgun sequence of Cellulomonas phragmiteti NBRC 110785.</title>
        <authorList>
            <person name="Komaki H."/>
            <person name="Tamura T."/>
        </authorList>
    </citation>
    <scope>NUCLEOTIDE SEQUENCE [LARGE SCALE GENOMIC DNA]</scope>
    <source>
        <strain evidence="2 3">NBRC 110785</strain>
    </source>
</reference>
<feature type="region of interest" description="Disordered" evidence="1">
    <location>
        <begin position="1"/>
        <end position="27"/>
    </location>
</feature>
<keyword evidence="3" id="KW-1185">Reference proteome</keyword>
<proteinExistence type="predicted"/>
<evidence type="ECO:0000313" key="3">
    <source>
        <dbReference type="Proteomes" id="UP000614741"/>
    </source>
</evidence>
<feature type="compositionally biased region" description="Polar residues" evidence="1">
    <location>
        <begin position="1"/>
        <end position="11"/>
    </location>
</feature>
<sequence>MDASSSVTGTGTRPAPDAPGGRMERGSARLLDDWKNGGFVLEERLIERLLKSTGSLVIDSWYIKGQPRPDWLHTSFDVDGVEQCGTVVKDIAATLGGLGLGRAGGIRVFPKGIPADVFTIELQVGAP</sequence>
<evidence type="ECO:0000256" key="1">
    <source>
        <dbReference type="SAM" id="MobiDB-lite"/>
    </source>
</evidence>
<dbReference type="Proteomes" id="UP000614741">
    <property type="component" value="Unassembled WGS sequence"/>
</dbReference>